<dbReference type="SUPFAM" id="SSF48452">
    <property type="entry name" value="TPR-like"/>
    <property type="match status" value="1"/>
</dbReference>
<dbReference type="Gene3D" id="3.10.450.50">
    <property type="match status" value="1"/>
</dbReference>
<dbReference type="InterPro" id="IPR004027">
    <property type="entry name" value="SEC_C_motif"/>
</dbReference>
<organism evidence="2 3">
    <name type="scientific">Mycobacterium pseudokansasii</name>
    <dbReference type="NCBI Taxonomy" id="2341080"/>
    <lineage>
        <taxon>Bacteria</taxon>
        <taxon>Bacillati</taxon>
        <taxon>Actinomycetota</taxon>
        <taxon>Actinomycetes</taxon>
        <taxon>Mycobacteriales</taxon>
        <taxon>Mycobacteriaceae</taxon>
        <taxon>Mycobacterium</taxon>
    </lineage>
</organism>
<name>A0A498QNR6_9MYCO</name>
<dbReference type="EMBL" id="UPHU01000001">
    <property type="protein sequence ID" value="VBA47637.1"/>
    <property type="molecule type" value="Genomic_DNA"/>
</dbReference>
<accession>A0A498QNR6</accession>
<evidence type="ECO:0000256" key="1">
    <source>
        <dbReference type="SAM" id="MobiDB-lite"/>
    </source>
</evidence>
<dbReference type="InterPro" id="IPR011990">
    <property type="entry name" value="TPR-like_helical_dom_sf"/>
</dbReference>
<dbReference type="Gene3D" id="1.25.40.10">
    <property type="entry name" value="Tetratricopeptide repeat domain"/>
    <property type="match status" value="1"/>
</dbReference>
<protein>
    <submittedName>
        <fullName evidence="2">Uncharacterized protein</fullName>
    </submittedName>
</protein>
<reference evidence="2 3" key="1">
    <citation type="submission" date="2018-09" db="EMBL/GenBank/DDBJ databases">
        <authorList>
            <person name="Tagini F."/>
        </authorList>
    </citation>
    <scope>NUCLEOTIDE SEQUENCE [LARGE SCALE GENOMIC DNA]</scope>
    <source>
        <strain evidence="2 3">MK142</strain>
    </source>
</reference>
<dbReference type="Proteomes" id="UP000268285">
    <property type="component" value="Unassembled WGS sequence"/>
</dbReference>
<dbReference type="AlphaFoldDB" id="A0A498QNR6"/>
<keyword evidence="3" id="KW-1185">Reference proteome</keyword>
<proteinExistence type="predicted"/>
<evidence type="ECO:0000313" key="3">
    <source>
        <dbReference type="Proteomes" id="UP000268285"/>
    </source>
</evidence>
<evidence type="ECO:0000313" key="2">
    <source>
        <dbReference type="EMBL" id="VBA47637.1"/>
    </source>
</evidence>
<feature type="region of interest" description="Disordered" evidence="1">
    <location>
        <begin position="793"/>
        <end position="812"/>
    </location>
</feature>
<sequence length="882" mass="95927">MTDHAIDVDIVKEALSVAGFSRRGFARHRVVAVADAFGGSQTPARILAEHGPLHEDDFAARLRDSGVADPEAELDQILDETECPARQLVDDRWVWLPTMLAGRVFTHRLCAEELAYDALNVTPDLDPVTALCEHEQYQRLADGSPAGVVLADLDDELLEQRGIPDEAVDPAWALLLAPGTLGALGLAEGDLAGVRLTEDGLVVERVTEVASAEGVGARLAAALDTEKPAYFDAAVWTVCAEDPQLFTEPLPPLSEIVDDHGLAHQGDWLAPGGFDFGAWHFKLGCQALAERHELDPNDAVALYVLVKLHDQIAALLDAGLAPQEALAAATDGATGPDMDLVGELGAALADPLLAELLVAETIGTDRVGTAGLGLFAEVLESKVPRPARVACRWLRAVALERMGNVEAAERELLAAETMDPDWPLPLLDLARIASDRGDVDRGLALLRRAGAEPDYPLVELLEQYRAEPRRDLGRNELCWCGSGRKYKKCHLGREQLPLDDRARWLYAKAIQHALMSGWNDLLIEVADERSRHAGDDPDALTTALGDPLVIDAVLFEGGAFEEFLQVRGSLLPDDERLLAQQWLLVQRSVFEVERVQRGHSVTVRDLRSGDTHEVREHAASRQLKTGQLVCARVLPAGDTMRFFGGVEPVALHERDPLIELLDTEPDAVTLVAYLSRRFAPPTLTNTEDDPLAFCEATVRVGDPAAIATALDETYERVDADEPPRWYEFVTTQGTQRIRAILALDSDTLRVETNSEKRMDRVLAALARLDPAMIVLEDTRRPLGDTRELAELAQQLPGGEEGVSEPDGPPGGPEVAAALEEVIRRYETAWLDEPIPALGGHTPRQAADDPTRRGDLIKLLDSFPVRAAAGAMNADRLRAVLGL</sequence>
<gene>
    <name evidence="2" type="ORF">LAUMK142_00876</name>
</gene>
<dbReference type="Pfam" id="PF02810">
    <property type="entry name" value="SEC-C"/>
    <property type="match status" value="1"/>
</dbReference>
<dbReference type="SUPFAM" id="SSF103642">
    <property type="entry name" value="Sec-C motif"/>
    <property type="match status" value="1"/>
</dbReference>